<feature type="domain" description="Acyltransferase 3" evidence="2">
    <location>
        <begin position="30"/>
        <end position="364"/>
    </location>
</feature>
<dbReference type="GO" id="GO:0016020">
    <property type="term" value="C:membrane"/>
    <property type="evidence" value="ECO:0007669"/>
    <property type="project" value="TreeGrafter"/>
</dbReference>
<dbReference type="PANTHER" id="PTHR23028:SF53">
    <property type="entry name" value="ACYL_TRANSF_3 DOMAIN-CONTAINING PROTEIN"/>
    <property type="match status" value="1"/>
</dbReference>
<comment type="caution">
    <text evidence="4">The sequence shown here is derived from an EMBL/GenBank/DDBJ whole genome shotgun (WGS) entry which is preliminary data.</text>
</comment>
<proteinExistence type="predicted"/>
<dbReference type="AlphaFoldDB" id="A0A7Z0GPF2"/>
<feature type="transmembrane region" description="Helical" evidence="1">
    <location>
        <begin position="168"/>
        <end position="186"/>
    </location>
</feature>
<dbReference type="GO" id="GO:0009103">
    <property type="term" value="P:lipopolysaccharide biosynthetic process"/>
    <property type="evidence" value="ECO:0007669"/>
    <property type="project" value="TreeGrafter"/>
</dbReference>
<dbReference type="InterPro" id="IPR043968">
    <property type="entry name" value="SGNH"/>
</dbReference>
<evidence type="ECO:0000259" key="3">
    <source>
        <dbReference type="Pfam" id="PF19040"/>
    </source>
</evidence>
<keyword evidence="1" id="KW-0812">Transmembrane</keyword>
<dbReference type="InterPro" id="IPR002656">
    <property type="entry name" value="Acyl_transf_3_dom"/>
</dbReference>
<organism evidence="4 5">
    <name type="scientific">Nesterenkonia xinjiangensis</name>
    <dbReference type="NCBI Taxonomy" id="225327"/>
    <lineage>
        <taxon>Bacteria</taxon>
        <taxon>Bacillati</taxon>
        <taxon>Actinomycetota</taxon>
        <taxon>Actinomycetes</taxon>
        <taxon>Micrococcales</taxon>
        <taxon>Micrococcaceae</taxon>
        <taxon>Nesterenkonia</taxon>
    </lineage>
</organism>
<evidence type="ECO:0000256" key="1">
    <source>
        <dbReference type="SAM" id="Phobius"/>
    </source>
</evidence>
<dbReference type="Pfam" id="PF01757">
    <property type="entry name" value="Acyl_transf_3"/>
    <property type="match status" value="1"/>
</dbReference>
<protein>
    <submittedName>
        <fullName evidence="4">Peptidoglycan/LPS O-acetylase OafA/YrhL</fullName>
    </submittedName>
</protein>
<accession>A0A7Z0GPF2</accession>
<dbReference type="InterPro" id="IPR050879">
    <property type="entry name" value="Acyltransferase_3"/>
</dbReference>
<dbReference type="EMBL" id="JACCFY010000001">
    <property type="protein sequence ID" value="NYJ79721.1"/>
    <property type="molecule type" value="Genomic_DNA"/>
</dbReference>
<gene>
    <name evidence="4" type="ORF">HNR09_003132</name>
</gene>
<name>A0A7Z0GPF2_9MICC</name>
<reference evidence="4 5" key="1">
    <citation type="submission" date="2020-07" db="EMBL/GenBank/DDBJ databases">
        <title>Sequencing the genomes of 1000 actinobacteria strains.</title>
        <authorList>
            <person name="Klenk H.-P."/>
        </authorList>
    </citation>
    <scope>NUCLEOTIDE SEQUENCE [LARGE SCALE GENOMIC DNA]</scope>
    <source>
        <strain evidence="4 5">DSM 15475</strain>
    </source>
</reference>
<dbReference type="PANTHER" id="PTHR23028">
    <property type="entry name" value="ACETYLTRANSFERASE"/>
    <property type="match status" value="1"/>
</dbReference>
<feature type="transmembrane region" description="Helical" evidence="1">
    <location>
        <begin position="346"/>
        <end position="366"/>
    </location>
</feature>
<dbReference type="Proteomes" id="UP000535437">
    <property type="component" value="Unassembled WGS sequence"/>
</dbReference>
<feature type="transmembrane region" description="Helical" evidence="1">
    <location>
        <begin position="193"/>
        <end position="211"/>
    </location>
</feature>
<feature type="transmembrane region" description="Helical" evidence="1">
    <location>
        <begin position="253"/>
        <end position="273"/>
    </location>
</feature>
<keyword evidence="1" id="KW-0472">Membrane</keyword>
<dbReference type="Pfam" id="PF19040">
    <property type="entry name" value="SGNH"/>
    <property type="match status" value="1"/>
</dbReference>
<keyword evidence="5" id="KW-1185">Reference proteome</keyword>
<keyword evidence="1" id="KW-1133">Transmembrane helix</keyword>
<dbReference type="RefSeq" id="WP_179542892.1">
    <property type="nucleotide sequence ID" value="NZ_BAAALL010000003.1"/>
</dbReference>
<feature type="transmembrane region" description="Helical" evidence="1">
    <location>
        <begin position="316"/>
        <end position="334"/>
    </location>
</feature>
<feature type="transmembrane region" description="Helical" evidence="1">
    <location>
        <begin position="57"/>
        <end position="76"/>
    </location>
</feature>
<feature type="domain" description="SGNH" evidence="3">
    <location>
        <begin position="485"/>
        <end position="681"/>
    </location>
</feature>
<evidence type="ECO:0000313" key="5">
    <source>
        <dbReference type="Proteomes" id="UP000535437"/>
    </source>
</evidence>
<feature type="transmembrane region" description="Helical" evidence="1">
    <location>
        <begin position="231"/>
        <end position="246"/>
    </location>
</feature>
<evidence type="ECO:0000259" key="2">
    <source>
        <dbReference type="Pfam" id="PF01757"/>
    </source>
</evidence>
<sequence>MSTPPPSAPSSAAHSRSLDRGVPVSRFRPELHGVRGVAILGVVLFHIFGGGRVSGGIDIFLAISGFLFTAMLLREAASRGGRISLARYLARLARRILPPAVVAVAVTTMAGLLILPSTQHHQMLTEARAALLYFENIELVASQLAYEAAGPGSSPFQHFWSLSVQGQFYLLWPILAVLSVLVARALRRPAIQVMTVCVSLVLIASLAYALLMQQQHQEAAYLMTRTRMWELAFGGLLALLGARLTLPRRLRGAAGWTGLLLILSCGFVLDGAALFPGPWALWPLLGLALVLASAGPEGGQADPATSATRLLSTRPLAWVGNIAYGLYLWHWPLLIFHLELSGRDQVGVLDGMALVALSLLAGWATFQGIERRTASGGSLAPRVPLTAAAGSLAIGAAVTTIALIGTTLQLPEGYSMAGADRQQHPGAAVTVEDADSAPAGAEMFPGPELLAADRPQYYTWDCRQPPYGGMDTAEVLICEDPDPPPDPSRTVMITGGSHAGQWHHAWMMLSDTYGWELIIADKSGCRLQSTENAATNACAAWNENLIDAVAEREPDLVVTPGTVMDRDGEFIVDSAPERWEEIVDTGAELLLMRGTPRPSQRVADCLAEGGTPLDCGGDPAQIAETDPLEVQDMPQGVHTVDLTEHICPERTCDAVVGNVPVWYDGSHLSTYYVETLAPILEDQLQEEIPELFR</sequence>
<evidence type="ECO:0000313" key="4">
    <source>
        <dbReference type="EMBL" id="NYJ79721.1"/>
    </source>
</evidence>
<dbReference type="GO" id="GO:0016747">
    <property type="term" value="F:acyltransferase activity, transferring groups other than amino-acyl groups"/>
    <property type="evidence" value="ECO:0007669"/>
    <property type="project" value="InterPro"/>
</dbReference>
<feature type="transmembrane region" description="Helical" evidence="1">
    <location>
        <begin position="279"/>
        <end position="295"/>
    </location>
</feature>
<feature type="transmembrane region" description="Helical" evidence="1">
    <location>
        <begin position="387"/>
        <end position="408"/>
    </location>
</feature>
<feature type="transmembrane region" description="Helical" evidence="1">
    <location>
        <begin position="96"/>
        <end position="115"/>
    </location>
</feature>